<feature type="transmembrane region" description="Helical" evidence="2">
    <location>
        <begin position="16"/>
        <end position="35"/>
    </location>
</feature>
<protein>
    <submittedName>
        <fullName evidence="3">Uncharacterized protein</fullName>
    </submittedName>
</protein>
<dbReference type="GeneID" id="25914219"/>
<name>A0A0L0FAG0_9EUKA</name>
<feature type="non-terminal residue" evidence="3">
    <location>
        <position position="1"/>
    </location>
</feature>
<evidence type="ECO:0000313" key="4">
    <source>
        <dbReference type="Proteomes" id="UP000054560"/>
    </source>
</evidence>
<reference evidence="3 4" key="1">
    <citation type="submission" date="2011-02" db="EMBL/GenBank/DDBJ databases">
        <title>The Genome Sequence of Sphaeroforma arctica JP610.</title>
        <authorList>
            <consortium name="The Broad Institute Genome Sequencing Platform"/>
            <person name="Russ C."/>
            <person name="Cuomo C."/>
            <person name="Young S.K."/>
            <person name="Zeng Q."/>
            <person name="Gargeya S."/>
            <person name="Alvarado L."/>
            <person name="Berlin A."/>
            <person name="Chapman S.B."/>
            <person name="Chen Z."/>
            <person name="Freedman E."/>
            <person name="Gellesch M."/>
            <person name="Goldberg J."/>
            <person name="Griggs A."/>
            <person name="Gujja S."/>
            <person name="Heilman E."/>
            <person name="Heiman D."/>
            <person name="Howarth C."/>
            <person name="Mehta T."/>
            <person name="Neiman D."/>
            <person name="Pearson M."/>
            <person name="Roberts A."/>
            <person name="Saif S."/>
            <person name="Shea T."/>
            <person name="Shenoy N."/>
            <person name="Sisk P."/>
            <person name="Stolte C."/>
            <person name="Sykes S."/>
            <person name="White J."/>
            <person name="Yandava C."/>
            <person name="Burger G."/>
            <person name="Gray M.W."/>
            <person name="Holland P.W.H."/>
            <person name="King N."/>
            <person name="Lang F.B.F."/>
            <person name="Roger A.J."/>
            <person name="Ruiz-Trillo I."/>
            <person name="Haas B."/>
            <person name="Nusbaum C."/>
            <person name="Birren B."/>
        </authorList>
    </citation>
    <scope>NUCLEOTIDE SEQUENCE [LARGE SCALE GENOMIC DNA]</scope>
    <source>
        <strain evidence="3 4">JP610</strain>
    </source>
</reference>
<keyword evidence="2" id="KW-0812">Transmembrane</keyword>
<dbReference type="Proteomes" id="UP000054560">
    <property type="component" value="Unassembled WGS sequence"/>
</dbReference>
<keyword evidence="2" id="KW-1133">Transmembrane helix</keyword>
<gene>
    <name evidence="3" type="ORF">SARC_13715</name>
</gene>
<evidence type="ECO:0000313" key="3">
    <source>
        <dbReference type="EMBL" id="KNC73729.1"/>
    </source>
</evidence>
<keyword evidence="2" id="KW-0472">Membrane</keyword>
<accession>A0A0L0FAG0</accession>
<evidence type="ECO:0000256" key="1">
    <source>
        <dbReference type="SAM" id="MobiDB-lite"/>
    </source>
</evidence>
<evidence type="ECO:0000256" key="2">
    <source>
        <dbReference type="SAM" id="Phobius"/>
    </source>
</evidence>
<feature type="compositionally biased region" description="Acidic residues" evidence="1">
    <location>
        <begin position="84"/>
        <end position="95"/>
    </location>
</feature>
<organism evidence="3 4">
    <name type="scientific">Sphaeroforma arctica JP610</name>
    <dbReference type="NCBI Taxonomy" id="667725"/>
    <lineage>
        <taxon>Eukaryota</taxon>
        <taxon>Ichthyosporea</taxon>
        <taxon>Ichthyophonida</taxon>
        <taxon>Sphaeroforma</taxon>
    </lineage>
</organism>
<sequence length="103" mass="11625">TEKTALLRLTRSVLDQIAAVLVLLVSIGFLGWATYRGIVAVGWVRPRAEPTFEGVDFLRLQNDSDSYDEDEDIFDQRNSRAALGDEDFYDQDPDDHELGFSEA</sequence>
<dbReference type="EMBL" id="KQ245230">
    <property type="protein sequence ID" value="KNC73729.1"/>
    <property type="molecule type" value="Genomic_DNA"/>
</dbReference>
<feature type="region of interest" description="Disordered" evidence="1">
    <location>
        <begin position="79"/>
        <end position="103"/>
    </location>
</feature>
<dbReference type="AlphaFoldDB" id="A0A0L0FAG0"/>
<dbReference type="RefSeq" id="XP_014147631.1">
    <property type="nucleotide sequence ID" value="XM_014292156.1"/>
</dbReference>
<proteinExistence type="predicted"/>
<keyword evidence="4" id="KW-1185">Reference proteome</keyword>